<evidence type="ECO:0000256" key="1">
    <source>
        <dbReference type="RuleBase" id="RU363044"/>
    </source>
</evidence>
<proteinExistence type="inferred from homology"/>
<dbReference type="EMBL" id="JABANO010010224">
    <property type="protein sequence ID" value="KAF4745519.1"/>
    <property type="molecule type" value="Genomic_DNA"/>
</dbReference>
<evidence type="ECO:0000259" key="3">
    <source>
        <dbReference type="Pfam" id="PF05970"/>
    </source>
</evidence>
<dbReference type="GO" id="GO:0000723">
    <property type="term" value="P:telomere maintenance"/>
    <property type="evidence" value="ECO:0007669"/>
    <property type="project" value="InterPro"/>
</dbReference>
<dbReference type="GO" id="GO:0043139">
    <property type="term" value="F:5'-3' DNA helicase activity"/>
    <property type="evidence" value="ECO:0007669"/>
    <property type="project" value="UniProtKB-EC"/>
</dbReference>
<keyword evidence="1" id="KW-0547">Nucleotide-binding</keyword>
<comment type="caution">
    <text evidence="4">The sequence shown here is derived from an EMBL/GenBank/DDBJ whole genome shotgun (WGS) entry which is preliminary data.</text>
</comment>
<evidence type="ECO:0000256" key="2">
    <source>
        <dbReference type="SAM" id="MobiDB-lite"/>
    </source>
</evidence>
<feature type="compositionally biased region" description="Basic and acidic residues" evidence="2">
    <location>
        <begin position="734"/>
        <end position="744"/>
    </location>
</feature>
<evidence type="ECO:0000313" key="5">
    <source>
        <dbReference type="Proteomes" id="UP000553632"/>
    </source>
</evidence>
<dbReference type="Pfam" id="PF05970">
    <property type="entry name" value="PIF1"/>
    <property type="match status" value="1"/>
</dbReference>
<name>A0A7J6TJN7_PEROL</name>
<feature type="compositionally biased region" description="Polar residues" evidence="2">
    <location>
        <begin position="822"/>
        <end position="832"/>
    </location>
</feature>
<evidence type="ECO:0000313" key="4">
    <source>
        <dbReference type="EMBL" id="KAF4745519.1"/>
    </source>
</evidence>
<dbReference type="InterPro" id="IPR027417">
    <property type="entry name" value="P-loop_NTPase"/>
</dbReference>
<dbReference type="SUPFAM" id="SSF52540">
    <property type="entry name" value="P-loop containing nucleoside triphosphate hydrolases"/>
    <property type="match status" value="2"/>
</dbReference>
<dbReference type="Proteomes" id="UP000553632">
    <property type="component" value="Unassembled WGS sequence"/>
</dbReference>
<reference evidence="4 5" key="1">
    <citation type="submission" date="2020-04" db="EMBL/GenBank/DDBJ databases">
        <title>Perkinsus olseni comparative genomics.</title>
        <authorList>
            <person name="Bogema D.R."/>
        </authorList>
    </citation>
    <scope>NUCLEOTIDE SEQUENCE [LARGE SCALE GENOMIC DNA]</scope>
    <source>
        <strain evidence="4 5">ATCC PRA-207</strain>
    </source>
</reference>
<comment type="similarity">
    <text evidence="1">Belongs to the helicase family.</text>
</comment>
<feature type="compositionally biased region" description="Basic and acidic residues" evidence="2">
    <location>
        <begin position="558"/>
        <end position="573"/>
    </location>
</feature>
<feature type="compositionally biased region" description="Polar residues" evidence="2">
    <location>
        <begin position="599"/>
        <end position="608"/>
    </location>
</feature>
<keyword evidence="1" id="KW-0347">Helicase</keyword>
<dbReference type="InterPro" id="IPR051055">
    <property type="entry name" value="PIF1_helicase"/>
</dbReference>
<comment type="catalytic activity">
    <reaction evidence="1">
        <text>ATP + H2O = ADP + phosphate + H(+)</text>
        <dbReference type="Rhea" id="RHEA:13065"/>
        <dbReference type="ChEBI" id="CHEBI:15377"/>
        <dbReference type="ChEBI" id="CHEBI:15378"/>
        <dbReference type="ChEBI" id="CHEBI:30616"/>
        <dbReference type="ChEBI" id="CHEBI:43474"/>
        <dbReference type="ChEBI" id="CHEBI:456216"/>
        <dbReference type="EC" id="5.6.2.3"/>
    </reaction>
</comment>
<sequence length="1621" mass="178186">MQSEQDDSFLEILANICGGSGSRGIHHFVTGVAGSGKSHLLRRLAGALETRGYCVHPMAMTAMAANVINGRTFMAYFSLRFDRENQAVHDNSFFRSARVLSERMREGLIATGRSNLFSGSQRHVIIFDELTTCHSSILEALDLCLKLERGNSAVFGGVDVVLGGDCLQLRGPVPQRKGVYSELEICAPWESPLMRDLIDLRIYYLTTFHRGLPRISGLERPGRRGQRPLVHSGDGPDVPYLRLLTEMRQLRSSTGAHASGRLSEESMTLVSRLADREGPHESGWTALCIFKERVRQINDAHMASNPNAEITFSASIFEDPSCEEALDHDALALQNRLRLKRGCRCMCTVNYRNLAFNGDMGTVVGFVNLQSNEVCIRDQEPDAGSPGALVSLDRTNGVVCFRAMKQELEDSSGRVIYRLRNLPLVVAAATTVHKVIGLSMNNIVVDLALEDNNPGRQNTKLHRTTCRSLQREWLHGLLYTAMSRTGCSNSIFLKYVGVKTFCDKVTFSRSALEFERFCLDHNRLMPSSCRSRERDDLIGAAIPRPIIQELPGSSHPCNQDDTHCPDQREESSRIRRSGVGNPPMPREWRADPPGARVNQLESRFSDQGSRGAAGDGASPFEPGPAVDSASVAALIRREVEAQTSAVVDGITRRMVNIIVNSATAGLFGSAMGNAHTETSNSDGERIRGAQLGAIFHMARNNSSSFESMMSDMPEKTIPLIHEMLAQAQGDAFERHDAPQGRDADTPDISPSGPFVSGFGDHAPRIVTPGGSINNAQGSVSVLNSGLRGHASTESSDALVTPPSLSRVPDVEVEGPRIHGSRQDVSSVSQGHPYTSLDGSRRPIGEAHIPPCPDFRQSPQVGTDSPDFPDSSLSPEDGPTTPQSFRGAEQRLSEGAQQEPSEYSFDAESDSSYAESTSCFDNSSTSSEDENASTTEEGVQPPEWSETGSKWEDHPFLTLRGDINSVLDTYLAERPFLFRSKSSKESRLRQELWCCRRFQGAAMPNARGMKRASWKRWPEFTCPMGKIFVIESGPVEDRRCFFYGLREAHKTQREWLHHQHLNGTWRCLSWSIPPTLVDIAAAALAEDPSLSPSEVLAVWERDRNRGEYGELERRWLEKTEAEEDHPSLSGNIRDLISAITKRKQHGLRVDKFLEEVRRPSEEAKRNGAPELKELVAALLSNTRGGNTDGGLRAIDFADTLVLAGEPLVETDSSGATTKLTITLTSARMICNYLSSSQISVDVTYNLVLGKLAILTVCGVTAAGSSKPCFLSIICTENTASVVHALNQYHGLIRDTGYALPRIQRVVQDGSRAINRAVTAVYGSEILVSSCFFHFLQAVKRRRASFSLARETWTAFKNDLQTVALAGTLREFNILLRLMLDKWRSQGNPEVDGMIRSVSDGGWLSPSDFRSHWSAAHNVCRLGGRTSNGIESFHRSLKRIFLRGRAMRTLMQLGVALRGLPFRLISCHNRHKLHGRVVHKRDRRLAAGCGPCLPVPPKLPTPAIWSPVSANSETAMCSNESCNTRTSCADSQHYLVQGAPAHAYIFVSHDRRSPFKITTLDDLASFVCANSAVTQRISGCYPDFNAAKKVMSNVFIAQFSSSPDLATAPLSGGPVCSCPAYAR</sequence>
<keyword evidence="1" id="KW-0378">Hydrolase</keyword>
<organism evidence="4 5">
    <name type="scientific">Perkinsus olseni</name>
    <name type="common">Perkinsus atlanticus</name>
    <dbReference type="NCBI Taxonomy" id="32597"/>
    <lineage>
        <taxon>Eukaryota</taxon>
        <taxon>Sar</taxon>
        <taxon>Alveolata</taxon>
        <taxon>Perkinsozoa</taxon>
        <taxon>Perkinsea</taxon>
        <taxon>Perkinsida</taxon>
        <taxon>Perkinsidae</taxon>
        <taxon>Perkinsus</taxon>
    </lineage>
</organism>
<dbReference type="GO" id="GO:0016787">
    <property type="term" value="F:hydrolase activity"/>
    <property type="evidence" value="ECO:0007669"/>
    <property type="project" value="UniProtKB-KW"/>
</dbReference>
<keyword evidence="1" id="KW-0233">DNA recombination</keyword>
<feature type="compositionally biased region" description="Low complexity" evidence="2">
    <location>
        <begin position="863"/>
        <end position="876"/>
    </location>
</feature>
<feature type="compositionally biased region" description="Low complexity" evidence="2">
    <location>
        <begin position="914"/>
        <end position="925"/>
    </location>
</feature>
<dbReference type="GO" id="GO:0005524">
    <property type="term" value="F:ATP binding"/>
    <property type="evidence" value="ECO:0007669"/>
    <property type="project" value="UniProtKB-KW"/>
</dbReference>
<protein>
    <recommendedName>
        <fullName evidence="1">ATP-dependent DNA helicase</fullName>
        <ecNumber evidence="1">5.6.2.3</ecNumber>
    </recommendedName>
</protein>
<keyword evidence="1" id="KW-0067">ATP-binding</keyword>
<accession>A0A7J6TJN7</accession>
<dbReference type="GO" id="GO:0006281">
    <property type="term" value="P:DNA repair"/>
    <property type="evidence" value="ECO:0007669"/>
    <property type="project" value="UniProtKB-KW"/>
</dbReference>
<dbReference type="Gene3D" id="3.40.50.300">
    <property type="entry name" value="P-loop containing nucleotide triphosphate hydrolases"/>
    <property type="match status" value="1"/>
</dbReference>
<feature type="region of interest" description="Disordered" evidence="2">
    <location>
        <begin position="548"/>
        <end position="624"/>
    </location>
</feature>
<keyword evidence="1" id="KW-0234">DNA repair</keyword>
<feature type="domain" description="DNA helicase Pif1-like DEAD-box helicase" evidence="3">
    <location>
        <begin position="3"/>
        <end position="173"/>
    </location>
</feature>
<comment type="cofactor">
    <cofactor evidence="1">
        <name>Mg(2+)</name>
        <dbReference type="ChEBI" id="CHEBI:18420"/>
    </cofactor>
</comment>
<dbReference type="PANTHER" id="PTHR47642">
    <property type="entry name" value="ATP-DEPENDENT DNA HELICASE"/>
    <property type="match status" value="1"/>
</dbReference>
<feature type="region of interest" description="Disordered" evidence="2">
    <location>
        <begin position="785"/>
        <end position="949"/>
    </location>
</feature>
<dbReference type="EC" id="5.6.2.3" evidence="1"/>
<dbReference type="InterPro" id="IPR010285">
    <property type="entry name" value="DNA_helicase_pif1-like_DEAD"/>
</dbReference>
<feature type="non-terminal residue" evidence="4">
    <location>
        <position position="1621"/>
    </location>
</feature>
<dbReference type="GO" id="GO:0006310">
    <property type="term" value="P:DNA recombination"/>
    <property type="evidence" value="ECO:0007669"/>
    <property type="project" value="UniProtKB-KW"/>
</dbReference>
<keyword evidence="5" id="KW-1185">Reference proteome</keyword>
<keyword evidence="1" id="KW-0227">DNA damage</keyword>
<gene>
    <name evidence="4" type="ORF">FOZ63_000782</name>
</gene>
<feature type="region of interest" description="Disordered" evidence="2">
    <location>
        <begin position="734"/>
        <end position="771"/>
    </location>
</feature>